<evidence type="ECO:0000313" key="3">
    <source>
        <dbReference type="Proteomes" id="UP000216300"/>
    </source>
</evidence>
<keyword evidence="1" id="KW-0732">Signal</keyword>
<name>A0A255EFD0_9ACTN</name>
<dbReference type="AlphaFoldDB" id="A0A255EFD0"/>
<dbReference type="Proteomes" id="UP000216300">
    <property type="component" value="Unassembled WGS sequence"/>
</dbReference>
<evidence type="ECO:0000313" key="2">
    <source>
        <dbReference type="EMBL" id="OYN90244.1"/>
    </source>
</evidence>
<sequence>MISRRAAVIGLASGAAIALSGCRVGAADITMAVGEAARAVPGVSSAGFSQALSITFRTELNGSISLATEDRAAGVGIFDEAMRAVITTIHSELPDESGKALLIGGITGGIERRANPLTLLDLLPEQSGTTDVSGVTAGSLYARYGIQ</sequence>
<dbReference type="RefSeq" id="WP_144276845.1">
    <property type="nucleotide sequence ID" value="NZ_NMVJ01000007.1"/>
</dbReference>
<protein>
    <submittedName>
        <fullName evidence="2">Uncharacterized protein</fullName>
    </submittedName>
</protein>
<dbReference type="PROSITE" id="PS51257">
    <property type="entry name" value="PROKAR_LIPOPROTEIN"/>
    <property type="match status" value="1"/>
</dbReference>
<keyword evidence="3" id="KW-1185">Reference proteome</keyword>
<gene>
    <name evidence="2" type="ORF">CGZ91_08740</name>
</gene>
<dbReference type="EMBL" id="NMVJ01000007">
    <property type="protein sequence ID" value="OYN90244.1"/>
    <property type="molecule type" value="Genomic_DNA"/>
</dbReference>
<feature type="signal peptide" evidence="1">
    <location>
        <begin position="1"/>
        <end position="26"/>
    </location>
</feature>
<reference evidence="2 3" key="1">
    <citation type="submission" date="2017-07" db="EMBL/GenBank/DDBJ databases">
        <title>Draft whole genome sequences of clinical Proprionibacteriaceae strains.</title>
        <authorList>
            <person name="Bernier A.-M."/>
            <person name="Bernard K."/>
            <person name="Domingo M.-C."/>
        </authorList>
    </citation>
    <scope>NUCLEOTIDE SEQUENCE [LARGE SCALE GENOMIC DNA]</scope>
    <source>
        <strain evidence="2 3">NML 150081</strain>
    </source>
</reference>
<dbReference type="OrthoDB" id="4794180at2"/>
<comment type="caution">
    <text evidence="2">The sequence shown here is derived from an EMBL/GenBank/DDBJ whole genome shotgun (WGS) entry which is preliminary data.</text>
</comment>
<feature type="chain" id="PRO_5012626293" evidence="1">
    <location>
        <begin position="27"/>
        <end position="147"/>
    </location>
</feature>
<organism evidence="2 3">
    <name type="scientific">Parenemella sanctibonifatiensis</name>
    <dbReference type="NCBI Taxonomy" id="2016505"/>
    <lineage>
        <taxon>Bacteria</taxon>
        <taxon>Bacillati</taxon>
        <taxon>Actinomycetota</taxon>
        <taxon>Actinomycetes</taxon>
        <taxon>Propionibacteriales</taxon>
        <taxon>Propionibacteriaceae</taxon>
        <taxon>Parenemella</taxon>
    </lineage>
</organism>
<proteinExistence type="predicted"/>
<accession>A0A255EFD0</accession>
<evidence type="ECO:0000256" key="1">
    <source>
        <dbReference type="SAM" id="SignalP"/>
    </source>
</evidence>